<dbReference type="AlphaFoldDB" id="A0A0V1H7W7"/>
<evidence type="ECO:0000313" key="2">
    <source>
        <dbReference type="Proteomes" id="UP000055024"/>
    </source>
</evidence>
<organism evidence="1 2">
    <name type="scientific">Trichinella zimbabwensis</name>
    <dbReference type="NCBI Taxonomy" id="268475"/>
    <lineage>
        <taxon>Eukaryota</taxon>
        <taxon>Metazoa</taxon>
        <taxon>Ecdysozoa</taxon>
        <taxon>Nematoda</taxon>
        <taxon>Enoplea</taxon>
        <taxon>Dorylaimia</taxon>
        <taxon>Trichinellida</taxon>
        <taxon>Trichinellidae</taxon>
        <taxon>Trichinella</taxon>
    </lineage>
</organism>
<comment type="caution">
    <text evidence="1">The sequence shown here is derived from an EMBL/GenBank/DDBJ whole genome shotgun (WGS) entry which is preliminary data.</text>
</comment>
<accession>A0A0V1H7W7</accession>
<evidence type="ECO:0000313" key="1">
    <source>
        <dbReference type="EMBL" id="KRZ06319.1"/>
    </source>
</evidence>
<dbReference type="Proteomes" id="UP000055024">
    <property type="component" value="Unassembled WGS sequence"/>
</dbReference>
<protein>
    <submittedName>
        <fullName evidence="1">Uncharacterized protein</fullName>
    </submittedName>
</protein>
<reference evidence="1 2" key="1">
    <citation type="submission" date="2015-01" db="EMBL/GenBank/DDBJ databases">
        <title>Evolution of Trichinella species and genotypes.</title>
        <authorList>
            <person name="Korhonen P.K."/>
            <person name="Edoardo P."/>
            <person name="Giuseppe L.R."/>
            <person name="Gasser R.B."/>
        </authorList>
    </citation>
    <scope>NUCLEOTIDE SEQUENCE [LARGE SCALE GENOMIC DNA]</scope>
    <source>
        <strain evidence="1">ISS1029</strain>
    </source>
</reference>
<dbReference type="EMBL" id="JYDP01000121">
    <property type="protein sequence ID" value="KRZ06319.1"/>
    <property type="molecule type" value="Genomic_DNA"/>
</dbReference>
<keyword evidence="2" id="KW-1185">Reference proteome</keyword>
<proteinExistence type="predicted"/>
<sequence>MSLSQLSPLINELRTTSLRTEKSAIPPKAIMFSSWPVIHYMKVMITSQLDRLRLLSINIITKRFDTKSHGSDVLNTSTSIY</sequence>
<name>A0A0V1H7W7_9BILA</name>
<gene>
    <name evidence="1" type="ORF">T11_9064</name>
</gene>